<dbReference type="SMART" id="SM00314">
    <property type="entry name" value="RA"/>
    <property type="match status" value="1"/>
</dbReference>
<feature type="coiled-coil region" evidence="1">
    <location>
        <begin position="332"/>
        <end position="515"/>
    </location>
</feature>
<evidence type="ECO:0000259" key="3">
    <source>
        <dbReference type="PROSITE" id="PS50200"/>
    </source>
</evidence>
<dbReference type="SUPFAM" id="SSF54236">
    <property type="entry name" value="Ubiquitin-like"/>
    <property type="match status" value="1"/>
</dbReference>
<dbReference type="PROSITE" id="PS50200">
    <property type="entry name" value="RA"/>
    <property type="match status" value="1"/>
</dbReference>
<dbReference type="InterPro" id="IPR000159">
    <property type="entry name" value="RA_dom"/>
</dbReference>
<reference evidence="4 5" key="1">
    <citation type="submission" date="2024-01" db="EMBL/GenBank/DDBJ databases">
        <title>The genome of the rayed Mediterranean limpet Patella caerulea (Linnaeus, 1758).</title>
        <authorList>
            <person name="Anh-Thu Weber A."/>
            <person name="Halstead-Nussloch G."/>
        </authorList>
    </citation>
    <scope>NUCLEOTIDE SEQUENCE [LARGE SCALE GENOMIC DNA]</scope>
    <source>
        <strain evidence="4">AATW-2023a</strain>
        <tissue evidence="4">Whole specimen</tissue>
    </source>
</reference>
<evidence type="ECO:0000256" key="1">
    <source>
        <dbReference type="SAM" id="Coils"/>
    </source>
</evidence>
<comment type="caution">
    <text evidence="4">The sequence shown here is derived from an EMBL/GenBank/DDBJ whole genome shotgun (WGS) entry which is preliminary data.</text>
</comment>
<dbReference type="GO" id="GO:0007165">
    <property type="term" value="P:signal transduction"/>
    <property type="evidence" value="ECO:0007669"/>
    <property type="project" value="InterPro"/>
</dbReference>
<protein>
    <recommendedName>
        <fullName evidence="3">Ras-associating domain-containing protein</fullName>
    </recommendedName>
</protein>
<dbReference type="InterPro" id="IPR029071">
    <property type="entry name" value="Ubiquitin-like_domsf"/>
</dbReference>
<feature type="region of interest" description="Disordered" evidence="2">
    <location>
        <begin position="89"/>
        <end position="138"/>
    </location>
</feature>
<feature type="compositionally biased region" description="Low complexity" evidence="2">
    <location>
        <begin position="113"/>
        <end position="123"/>
    </location>
</feature>
<keyword evidence="5" id="KW-1185">Reference proteome</keyword>
<dbReference type="Gene3D" id="3.10.20.90">
    <property type="entry name" value="Phosphatidylinositol 3-kinase Catalytic Subunit, Chain A, domain 1"/>
    <property type="match status" value="1"/>
</dbReference>
<dbReference type="Pfam" id="PF21712">
    <property type="entry name" value="RASSF8-10_RA"/>
    <property type="match status" value="1"/>
</dbReference>
<dbReference type="PANTHER" id="PTHR15286">
    <property type="entry name" value="RAS-ASSOCIATING DOMAIN CONTAINING PROTEIN"/>
    <property type="match status" value="1"/>
</dbReference>
<feature type="domain" description="Ras-associating" evidence="3">
    <location>
        <begin position="1"/>
        <end position="78"/>
    </location>
</feature>
<dbReference type="Proteomes" id="UP001347796">
    <property type="component" value="Unassembled WGS sequence"/>
</dbReference>
<dbReference type="InterPro" id="IPR033593">
    <property type="entry name" value="N-RASSF"/>
</dbReference>
<dbReference type="InterPro" id="IPR048945">
    <property type="entry name" value="RASSF8/10_RA"/>
</dbReference>
<dbReference type="PANTHER" id="PTHR15286:SF6">
    <property type="entry name" value="GH01133P"/>
    <property type="match status" value="1"/>
</dbReference>
<accession>A0AAN8K6K6</accession>
<organism evidence="4 5">
    <name type="scientific">Patella caerulea</name>
    <name type="common">Rayed Mediterranean limpet</name>
    <dbReference type="NCBI Taxonomy" id="87958"/>
    <lineage>
        <taxon>Eukaryota</taxon>
        <taxon>Metazoa</taxon>
        <taxon>Spiralia</taxon>
        <taxon>Lophotrochozoa</taxon>
        <taxon>Mollusca</taxon>
        <taxon>Gastropoda</taxon>
        <taxon>Patellogastropoda</taxon>
        <taxon>Patelloidea</taxon>
        <taxon>Patellidae</taxon>
        <taxon>Patella</taxon>
    </lineage>
</organism>
<evidence type="ECO:0000256" key="2">
    <source>
        <dbReference type="SAM" id="MobiDB-lite"/>
    </source>
</evidence>
<keyword evidence="1" id="KW-0175">Coiled coil</keyword>
<evidence type="ECO:0000313" key="5">
    <source>
        <dbReference type="Proteomes" id="UP001347796"/>
    </source>
</evidence>
<evidence type="ECO:0000313" key="4">
    <source>
        <dbReference type="EMBL" id="KAK6191026.1"/>
    </source>
</evidence>
<name>A0AAN8K6K6_PATCE</name>
<sequence length="577" mass="66522">MELKVWVDGIQRVICGVTNETTCHDVIIALANAMGRIGRFTLVEKWRDIERALPPHEFPALALQKWGEYAIEVKLHLCQLDSEKKKGNCNKQNKTVDKLSHSFSPPEQPAETSSSIKRSSTFSGAHNLYPTPKSHHEKLVSRLQSITENNSEGLHPLPHSSSFTQPVPLPRCTLSSNRTVSPLDLTSGSKSSYDIMHPLPNHLCPNHNIQNGFAKQHHYSNHEHFVVDQLDINNSPFGVRNSIGRSRSPQHQEDELVAIEHTLEGENHLLDSSLEIEEYDLDRNFPDILRDSNRNDLPFVHTEYKLYHNIEIERDPEHARLVRLVTAQQDRLKTQESQIDHVNTEILTLEEKEKEYEDHLQKITTELLMLEQRQKEEESQVIQLEYAPMEEILVNSQKQEQNLQIQISKLKSKRQICEKQINDNQFKETQLNKNIADVKNEIKDSEKKVYEEEQGFKMEINQLNEKQAIKQKDCDRLEREVQSVDNDFKTLESIYQQKVKEVDKMEEELKEENLKSLEDLTPWESSLEPANTNNGEVILKILEGRLSPKPGTTSSKLNTPQVFINSLSTKNPNGVWV</sequence>
<proteinExistence type="predicted"/>
<dbReference type="AlphaFoldDB" id="A0AAN8K6K6"/>
<dbReference type="EMBL" id="JAZGQO010000002">
    <property type="protein sequence ID" value="KAK6191026.1"/>
    <property type="molecule type" value="Genomic_DNA"/>
</dbReference>
<gene>
    <name evidence="4" type="ORF">SNE40_002776</name>
</gene>